<evidence type="ECO:0000313" key="3">
    <source>
        <dbReference type="EMBL" id="SFK13358.1"/>
    </source>
</evidence>
<keyword evidence="2" id="KW-0732">Signal</keyword>
<sequence length="205" mass="22558">MKHFALSAVCFVIGCLFASLASGREGVTAVRDRCSVRIGPYLLNYSGYQPESDAKGPFCGDLPSAGRTLIVLDVEQDSGGMAFASDHYNELRDMLIDFRILRDAAQGDDEDDWEQYTEVYVPPKKYPAGSLSFQHDFKKGDYIGVVRARDEHGRMFVARFPFRVAPASSVLFFAAAGLALAAGAGFFLAFRKPRASPRLSFPFFG</sequence>
<feature type="transmembrane region" description="Helical" evidence="1">
    <location>
        <begin position="170"/>
        <end position="190"/>
    </location>
</feature>
<evidence type="ECO:0000313" key="4">
    <source>
        <dbReference type="Proteomes" id="UP000198755"/>
    </source>
</evidence>
<gene>
    <name evidence="3" type="ORF">SAMN05444581_102300</name>
</gene>
<dbReference type="RefSeq" id="WP_091678529.1">
    <property type="nucleotide sequence ID" value="NZ_FOSN01000002.1"/>
</dbReference>
<protein>
    <recommendedName>
        <fullName evidence="5">PEP-CTERM protein-sorting domain-containing protein</fullName>
    </recommendedName>
</protein>
<feature type="chain" id="PRO_5011647347" description="PEP-CTERM protein-sorting domain-containing protein" evidence="2">
    <location>
        <begin position="22"/>
        <end position="205"/>
    </location>
</feature>
<dbReference type="Proteomes" id="UP000198755">
    <property type="component" value="Unassembled WGS sequence"/>
</dbReference>
<dbReference type="OrthoDB" id="9788559at2"/>
<dbReference type="STRING" id="1612308.SAMN05444581_102300"/>
<organism evidence="3 4">
    <name type="scientific">Methylocapsa palsarum</name>
    <dbReference type="NCBI Taxonomy" id="1612308"/>
    <lineage>
        <taxon>Bacteria</taxon>
        <taxon>Pseudomonadati</taxon>
        <taxon>Pseudomonadota</taxon>
        <taxon>Alphaproteobacteria</taxon>
        <taxon>Hyphomicrobiales</taxon>
        <taxon>Beijerinckiaceae</taxon>
        <taxon>Methylocapsa</taxon>
    </lineage>
</organism>
<reference evidence="3 4" key="1">
    <citation type="submission" date="2016-10" db="EMBL/GenBank/DDBJ databases">
        <authorList>
            <person name="de Groot N.N."/>
        </authorList>
    </citation>
    <scope>NUCLEOTIDE SEQUENCE [LARGE SCALE GENOMIC DNA]</scope>
    <source>
        <strain evidence="3 4">NE2</strain>
    </source>
</reference>
<feature type="signal peptide" evidence="2">
    <location>
        <begin position="1"/>
        <end position="21"/>
    </location>
</feature>
<keyword evidence="1" id="KW-0472">Membrane</keyword>
<keyword evidence="1" id="KW-0812">Transmembrane</keyword>
<dbReference type="PROSITE" id="PS51257">
    <property type="entry name" value="PROKAR_LIPOPROTEIN"/>
    <property type="match status" value="1"/>
</dbReference>
<dbReference type="EMBL" id="FOSN01000002">
    <property type="protein sequence ID" value="SFK13358.1"/>
    <property type="molecule type" value="Genomic_DNA"/>
</dbReference>
<dbReference type="AlphaFoldDB" id="A0A1I3X0U8"/>
<evidence type="ECO:0008006" key="5">
    <source>
        <dbReference type="Google" id="ProtNLM"/>
    </source>
</evidence>
<keyword evidence="1" id="KW-1133">Transmembrane helix</keyword>
<keyword evidence="4" id="KW-1185">Reference proteome</keyword>
<proteinExistence type="predicted"/>
<name>A0A1I3X0U8_9HYPH</name>
<accession>A0A1I3X0U8</accession>
<evidence type="ECO:0000256" key="2">
    <source>
        <dbReference type="SAM" id="SignalP"/>
    </source>
</evidence>
<evidence type="ECO:0000256" key="1">
    <source>
        <dbReference type="SAM" id="Phobius"/>
    </source>
</evidence>